<evidence type="ECO:0000256" key="1">
    <source>
        <dbReference type="ARBA" id="ARBA00023015"/>
    </source>
</evidence>
<dbReference type="Proteomes" id="UP000245753">
    <property type="component" value="Unassembled WGS sequence"/>
</dbReference>
<dbReference type="SMART" id="SM00354">
    <property type="entry name" value="HTH_LACI"/>
    <property type="match status" value="1"/>
</dbReference>
<dbReference type="InterPro" id="IPR010982">
    <property type="entry name" value="Lambda_DNA-bd_dom_sf"/>
</dbReference>
<evidence type="ECO:0000256" key="4">
    <source>
        <dbReference type="SAM" id="Phobius"/>
    </source>
</evidence>
<dbReference type="PANTHER" id="PTHR30146">
    <property type="entry name" value="LACI-RELATED TRANSCRIPTIONAL REPRESSOR"/>
    <property type="match status" value="1"/>
</dbReference>
<dbReference type="InterPro" id="IPR028082">
    <property type="entry name" value="Peripla_BP_I"/>
</dbReference>
<reference evidence="6 7" key="1">
    <citation type="journal article" date="2018" name="Int. J. Syst. Evol. Microbiol.">
        <title>Bifidobacterium catulorum sp. nov., a novel taxon from the faeces of the baby common marmoset (Callithrix jacchus).</title>
        <authorList>
            <person name="Modesto M."/>
            <person name="Michelini S."/>
            <person name="Oki K."/>
            <person name="Biavati B."/>
            <person name="Watanabe K."/>
            <person name="Mattarelli P."/>
        </authorList>
    </citation>
    <scope>NUCLEOTIDE SEQUENCE [LARGE SCALE GENOMIC DNA]</scope>
    <source>
        <strain evidence="6 7">MRM 8.19</strain>
    </source>
</reference>
<evidence type="ECO:0000259" key="5">
    <source>
        <dbReference type="PROSITE" id="PS50932"/>
    </source>
</evidence>
<dbReference type="CDD" id="cd01392">
    <property type="entry name" value="HTH_LacI"/>
    <property type="match status" value="1"/>
</dbReference>
<dbReference type="InterPro" id="IPR000843">
    <property type="entry name" value="HTH_LacI"/>
</dbReference>
<evidence type="ECO:0000256" key="2">
    <source>
        <dbReference type="ARBA" id="ARBA00023125"/>
    </source>
</evidence>
<gene>
    <name evidence="6" type="ORF">DF200_07070</name>
</gene>
<evidence type="ECO:0000313" key="7">
    <source>
        <dbReference type="Proteomes" id="UP000245753"/>
    </source>
</evidence>
<dbReference type="GO" id="GO:0000976">
    <property type="term" value="F:transcription cis-regulatory region binding"/>
    <property type="evidence" value="ECO:0007669"/>
    <property type="project" value="TreeGrafter"/>
</dbReference>
<dbReference type="OrthoDB" id="1639518at2"/>
<keyword evidence="4" id="KW-1133">Transmembrane helix</keyword>
<keyword evidence="3" id="KW-0804">Transcription</keyword>
<keyword evidence="2" id="KW-0238">DNA-binding</keyword>
<dbReference type="SUPFAM" id="SSF53822">
    <property type="entry name" value="Periplasmic binding protein-like I"/>
    <property type="match status" value="1"/>
</dbReference>
<dbReference type="InterPro" id="IPR046335">
    <property type="entry name" value="LacI/GalR-like_sensor"/>
</dbReference>
<keyword evidence="4" id="KW-0812">Transmembrane</keyword>
<dbReference type="SUPFAM" id="SSF47413">
    <property type="entry name" value="lambda repressor-like DNA-binding domains"/>
    <property type="match status" value="1"/>
</dbReference>
<dbReference type="PANTHER" id="PTHR30146:SF109">
    <property type="entry name" value="HTH-TYPE TRANSCRIPTIONAL REGULATOR GALS"/>
    <property type="match status" value="1"/>
</dbReference>
<proteinExistence type="predicted"/>
<dbReference type="Pfam" id="PF13377">
    <property type="entry name" value="Peripla_BP_3"/>
    <property type="match status" value="1"/>
</dbReference>
<evidence type="ECO:0000313" key="6">
    <source>
        <dbReference type="EMBL" id="PWG59552.1"/>
    </source>
</evidence>
<feature type="domain" description="HTH lacI-type" evidence="5">
    <location>
        <begin position="7"/>
        <end position="62"/>
    </location>
</feature>
<feature type="transmembrane region" description="Helical" evidence="4">
    <location>
        <begin position="67"/>
        <end position="88"/>
    </location>
</feature>
<dbReference type="PROSITE" id="PS00356">
    <property type="entry name" value="HTH_LACI_1"/>
    <property type="match status" value="1"/>
</dbReference>
<dbReference type="Gene3D" id="3.40.50.2300">
    <property type="match status" value="2"/>
</dbReference>
<organism evidence="6 7">
    <name type="scientific">Bifidobacterium catulorum</name>
    <dbReference type="NCBI Taxonomy" id="1630173"/>
    <lineage>
        <taxon>Bacteria</taxon>
        <taxon>Bacillati</taxon>
        <taxon>Actinomycetota</taxon>
        <taxon>Actinomycetes</taxon>
        <taxon>Bifidobacteriales</taxon>
        <taxon>Bifidobacteriaceae</taxon>
        <taxon>Bifidobacterium</taxon>
    </lineage>
</organism>
<dbReference type="Gene3D" id="1.10.260.40">
    <property type="entry name" value="lambda repressor-like DNA-binding domains"/>
    <property type="match status" value="1"/>
</dbReference>
<dbReference type="PROSITE" id="PS50932">
    <property type="entry name" value="HTH_LACI_2"/>
    <property type="match status" value="1"/>
</dbReference>
<evidence type="ECO:0000256" key="3">
    <source>
        <dbReference type="ARBA" id="ARBA00023163"/>
    </source>
</evidence>
<keyword evidence="1" id="KW-0805">Transcription regulation</keyword>
<dbReference type="GO" id="GO:0003700">
    <property type="term" value="F:DNA-binding transcription factor activity"/>
    <property type="evidence" value="ECO:0007669"/>
    <property type="project" value="TreeGrafter"/>
</dbReference>
<comment type="caution">
    <text evidence="6">The sequence shown here is derived from an EMBL/GenBank/DDBJ whole genome shotgun (WGS) entry which is preliminary data.</text>
</comment>
<accession>A0A2U2MRT9</accession>
<dbReference type="Pfam" id="PF00356">
    <property type="entry name" value="LacI"/>
    <property type="match status" value="1"/>
</dbReference>
<name>A0A2U2MRT9_9BIFI</name>
<keyword evidence="4" id="KW-0472">Membrane</keyword>
<dbReference type="RefSeq" id="WP_109137577.1">
    <property type="nucleotide sequence ID" value="NZ_QFFN01000018.1"/>
</dbReference>
<dbReference type="AlphaFoldDB" id="A0A2U2MRT9"/>
<keyword evidence="7" id="KW-1185">Reference proteome</keyword>
<protein>
    <submittedName>
        <fullName evidence="6">Transcriptional regulator</fullName>
    </submittedName>
</protein>
<sequence>MRRHKTITIKEVAQVADVSVTTVSRYLNGNLGKMSDATQRRIGRVIKDLGYRPSAAAKNMRSGSTHIIGVVVGDISNVFASMLFTGMYKTLQPRGYSVMLLNADNDADAERDCVEKLLEQNVDGLIIQPSRNDFEDYYPIVNANTPLAFVDRYVASTPSSAIHVTSDNADASRNMCKELAFRGYERIVVIRSTTVDTSAQMPRMRAIIDESAALGIDLSIMDLNGRSDDWLADSLRTLKKDPRRTVVVSLMGPLLLRVLAAARSTGTRFPEDLGMLSFDDWEWGQYVGHGIDLILQDPEAIGRQAAQALLDVINGNPPARNEIVVPTKRVPGHSL</sequence>
<dbReference type="EMBL" id="QFFN01000018">
    <property type="protein sequence ID" value="PWG59552.1"/>
    <property type="molecule type" value="Genomic_DNA"/>
</dbReference>